<evidence type="ECO:0000313" key="2">
    <source>
        <dbReference type="EMBL" id="MBB5070094.1"/>
    </source>
</evidence>
<dbReference type="InterPro" id="IPR013422">
    <property type="entry name" value="CRISPR-assoc_prot_Cas5_N"/>
</dbReference>
<gene>
    <name evidence="2" type="ORF">BJ969_003182</name>
</gene>
<dbReference type="InterPro" id="IPR010147">
    <property type="entry name" value="CRISPR-assoc_prot_CasD"/>
</dbReference>
<organism evidence="2 3">
    <name type="scientific">Saccharopolyspora gloriosae</name>
    <dbReference type="NCBI Taxonomy" id="455344"/>
    <lineage>
        <taxon>Bacteria</taxon>
        <taxon>Bacillati</taxon>
        <taxon>Actinomycetota</taxon>
        <taxon>Actinomycetes</taxon>
        <taxon>Pseudonocardiales</taxon>
        <taxon>Pseudonocardiaceae</taxon>
        <taxon>Saccharopolyspora</taxon>
    </lineage>
</organism>
<dbReference type="GO" id="GO:0043571">
    <property type="term" value="P:maintenance of CRISPR repeat elements"/>
    <property type="evidence" value="ECO:0007669"/>
    <property type="project" value="InterPro"/>
</dbReference>
<dbReference type="NCBIfam" id="TIGR01868">
    <property type="entry name" value="casD_Cas5e"/>
    <property type="match status" value="1"/>
</dbReference>
<dbReference type="NCBIfam" id="TIGR02593">
    <property type="entry name" value="CRISPR_cas5"/>
    <property type="match status" value="1"/>
</dbReference>
<sequence length="248" mass="27710">MTHTLALCLDAPMQSWGLRSRFQSRDTAQEPTKSGVIGLLAAALGIARDKDDEVQELAKARMGVRVDREGLVERDYHTVNRVPNTEGKAHRTAVSHRYYLADAVFLVALEHEDRAELLRWHATLNDPVWPIYFGRKAFVPARPLVSPEADSSLLGVTEQSAADVLAEHGWLENRTKDRDSTTKAVSHGEERSLRTLIDTGPDDEIAEPRRDVPVSFHPRNRLYGTRSVRPGHVQLTESMIHAGAHLCT</sequence>
<dbReference type="AlphaFoldDB" id="A0A840NER4"/>
<dbReference type="GO" id="GO:0051607">
    <property type="term" value="P:defense response to virus"/>
    <property type="evidence" value="ECO:0007669"/>
    <property type="project" value="UniProtKB-KW"/>
</dbReference>
<accession>A0A840NER4</accession>
<dbReference type="CDD" id="cd09756">
    <property type="entry name" value="Cas5_I-E"/>
    <property type="match status" value="1"/>
</dbReference>
<dbReference type="GO" id="GO:0003723">
    <property type="term" value="F:RNA binding"/>
    <property type="evidence" value="ECO:0007669"/>
    <property type="project" value="InterPro"/>
</dbReference>
<keyword evidence="3" id="KW-1185">Reference proteome</keyword>
<keyword evidence="1" id="KW-0051">Antiviral defense</keyword>
<evidence type="ECO:0000313" key="3">
    <source>
        <dbReference type="Proteomes" id="UP000580474"/>
    </source>
</evidence>
<dbReference type="Proteomes" id="UP000580474">
    <property type="component" value="Unassembled WGS sequence"/>
</dbReference>
<dbReference type="Gene3D" id="3.30.70.2660">
    <property type="match status" value="1"/>
</dbReference>
<dbReference type="InterPro" id="IPR021124">
    <property type="entry name" value="CRISPR-assoc_prot_Cas5"/>
</dbReference>
<dbReference type="EMBL" id="JACHIV010000001">
    <property type="protein sequence ID" value="MBB5070094.1"/>
    <property type="molecule type" value="Genomic_DNA"/>
</dbReference>
<comment type="caution">
    <text evidence="2">The sequence shown here is derived from an EMBL/GenBank/DDBJ whole genome shotgun (WGS) entry which is preliminary data.</text>
</comment>
<dbReference type="Pfam" id="PF09704">
    <property type="entry name" value="Cas_Cas5d"/>
    <property type="match status" value="1"/>
</dbReference>
<dbReference type="RefSeq" id="WP_184479672.1">
    <property type="nucleotide sequence ID" value="NZ_JACHIV010000001.1"/>
</dbReference>
<reference evidence="2 3" key="1">
    <citation type="submission" date="2020-08" db="EMBL/GenBank/DDBJ databases">
        <title>Sequencing the genomes of 1000 actinobacteria strains.</title>
        <authorList>
            <person name="Klenk H.-P."/>
        </authorList>
    </citation>
    <scope>NUCLEOTIDE SEQUENCE [LARGE SCALE GENOMIC DNA]</scope>
    <source>
        <strain evidence="2 3">DSM 45582</strain>
    </source>
</reference>
<name>A0A840NER4_9PSEU</name>
<protein>
    <submittedName>
        <fullName evidence="2">CRISPR system Cascade subunit CasD</fullName>
    </submittedName>
</protein>
<evidence type="ECO:0000256" key="1">
    <source>
        <dbReference type="ARBA" id="ARBA00023118"/>
    </source>
</evidence>
<proteinExistence type="predicted"/>